<dbReference type="FunFam" id="3.40.309.10:FF:000012">
    <property type="entry name" value="Betaine aldehyde dehydrogenase"/>
    <property type="match status" value="1"/>
</dbReference>
<dbReference type="AlphaFoldDB" id="A0A2I8F1I1"/>
<feature type="domain" description="Aldehyde dehydrogenase" evidence="5">
    <location>
        <begin position="12"/>
        <end position="477"/>
    </location>
</feature>
<gene>
    <name evidence="6" type="ORF">C2L65_40160</name>
</gene>
<sequence>MEQFKMRIGSEWRGASDGRTFESINPYNGEVWAEVPRGTADDVDTAVRAAHAAFRSGPWATMTASQRGMALHKIGDAIAAHAEELADLEVKDNGKLKAEMLKQMQYLPQWFYYYGGLADKIQGDVTPFDKAGIFHYSTFEPLGVVATIAPWNSPLLLAVWKIAPALAAGNTVVIKPSEFSSASSILFAKLCEEAGVPDGVVNIVTGFGKEVGEPLVGHPLVARVAFTGSEGGGRHVYENAARSFKRVSLELGGKSANIVFEDANLDDAVKGAVTAIFSATGQSCMAGSRLLVHSSIHDEFVERLVNFMKDVRLGDPMSPDTNMGPVSTQPQLEKTLYYIDVAKQEGARLVLGGHRSTRPGTENGLFVEPTIFVDVRNDMRIAQEEVFGPVVAVIKFDTEEEAIAIANDSNYGLAAGVWTRDLRRAMTVPKRLEAGSVWVNAYRLVSYLAPFGGVKASGIGRENGIRAVYEYLEAKSVFINPTPGVDNPFVLG</sequence>
<dbReference type="InterPro" id="IPR016161">
    <property type="entry name" value="Ald_DH/histidinol_DH"/>
</dbReference>
<reference evidence="6 7" key="1">
    <citation type="submission" date="2018-01" db="EMBL/GenBank/DDBJ databases">
        <title>Species boundaries and ecological features among Paraburkholderia terrae DSMZ17804T, P. hospita DSMZ17164T and P. caribensis DSMZ13236T.</title>
        <authorList>
            <person name="Pratama A.A."/>
        </authorList>
    </citation>
    <scope>NUCLEOTIDE SEQUENCE [LARGE SCALE GENOMIC DNA]</scope>
    <source>
        <strain evidence="6 7">DSM 17804</strain>
    </source>
</reference>
<dbReference type="OrthoDB" id="6187633at2"/>
<proteinExistence type="inferred from homology"/>
<feature type="active site" evidence="3">
    <location>
        <position position="250"/>
    </location>
</feature>
<evidence type="ECO:0000259" key="5">
    <source>
        <dbReference type="Pfam" id="PF00171"/>
    </source>
</evidence>
<dbReference type="FunFam" id="3.40.605.10:FF:000007">
    <property type="entry name" value="NAD/NADP-dependent betaine aldehyde dehydrogenase"/>
    <property type="match status" value="1"/>
</dbReference>
<dbReference type="InterPro" id="IPR016162">
    <property type="entry name" value="Ald_DH_N"/>
</dbReference>
<dbReference type="PROSITE" id="PS00070">
    <property type="entry name" value="ALDEHYDE_DEHYDR_CYS"/>
    <property type="match status" value="1"/>
</dbReference>
<evidence type="ECO:0000256" key="1">
    <source>
        <dbReference type="ARBA" id="ARBA00009986"/>
    </source>
</evidence>
<keyword evidence="2 4" id="KW-0560">Oxidoreductase</keyword>
<dbReference type="EMBL" id="CP026113">
    <property type="protein sequence ID" value="AUT65716.1"/>
    <property type="molecule type" value="Genomic_DNA"/>
</dbReference>
<dbReference type="InterPro" id="IPR016160">
    <property type="entry name" value="Ald_DH_CS_CYS"/>
</dbReference>
<comment type="similarity">
    <text evidence="1 4">Belongs to the aldehyde dehydrogenase family.</text>
</comment>
<dbReference type="Proteomes" id="UP000243502">
    <property type="component" value="Chromosome 3"/>
</dbReference>
<evidence type="ECO:0000313" key="6">
    <source>
        <dbReference type="EMBL" id="AUT65716.1"/>
    </source>
</evidence>
<dbReference type="InterPro" id="IPR015590">
    <property type="entry name" value="Aldehyde_DH_dom"/>
</dbReference>
<dbReference type="KEGG" id="pter:C2L65_40160"/>
<accession>A0A2I8F1I1</accession>
<organism evidence="6 7">
    <name type="scientific">Paraburkholderia terrae</name>
    <dbReference type="NCBI Taxonomy" id="311230"/>
    <lineage>
        <taxon>Bacteria</taxon>
        <taxon>Pseudomonadati</taxon>
        <taxon>Pseudomonadota</taxon>
        <taxon>Betaproteobacteria</taxon>
        <taxon>Burkholderiales</taxon>
        <taxon>Burkholderiaceae</taxon>
        <taxon>Paraburkholderia</taxon>
    </lineage>
</organism>
<evidence type="ECO:0000256" key="2">
    <source>
        <dbReference type="ARBA" id="ARBA00023002"/>
    </source>
</evidence>
<protein>
    <submittedName>
        <fullName evidence="6">Carnitine dehydratase</fullName>
    </submittedName>
</protein>
<dbReference type="PROSITE" id="PS00687">
    <property type="entry name" value="ALDEHYDE_DEHYDR_GLU"/>
    <property type="match status" value="1"/>
</dbReference>
<dbReference type="CDD" id="cd07114">
    <property type="entry name" value="ALDH_DhaS"/>
    <property type="match status" value="1"/>
</dbReference>
<dbReference type="Gene3D" id="3.40.605.10">
    <property type="entry name" value="Aldehyde Dehydrogenase, Chain A, domain 1"/>
    <property type="match status" value="1"/>
</dbReference>
<evidence type="ECO:0000256" key="4">
    <source>
        <dbReference type="RuleBase" id="RU003345"/>
    </source>
</evidence>
<dbReference type="RefSeq" id="WP_042305341.1">
    <property type="nucleotide sequence ID" value="NZ_CP026113.1"/>
</dbReference>
<dbReference type="InterPro" id="IPR016163">
    <property type="entry name" value="Ald_DH_C"/>
</dbReference>
<dbReference type="Pfam" id="PF00171">
    <property type="entry name" value="Aldedh"/>
    <property type="match status" value="1"/>
</dbReference>
<dbReference type="PANTHER" id="PTHR11699">
    <property type="entry name" value="ALDEHYDE DEHYDROGENASE-RELATED"/>
    <property type="match status" value="1"/>
</dbReference>
<dbReference type="SUPFAM" id="SSF53720">
    <property type="entry name" value="ALDH-like"/>
    <property type="match status" value="1"/>
</dbReference>
<name>A0A2I8F1I1_9BURK</name>
<evidence type="ECO:0000313" key="7">
    <source>
        <dbReference type="Proteomes" id="UP000243502"/>
    </source>
</evidence>
<dbReference type="Gene3D" id="3.40.309.10">
    <property type="entry name" value="Aldehyde Dehydrogenase, Chain A, domain 2"/>
    <property type="match status" value="1"/>
</dbReference>
<dbReference type="GO" id="GO:0016620">
    <property type="term" value="F:oxidoreductase activity, acting on the aldehyde or oxo group of donors, NAD or NADP as acceptor"/>
    <property type="evidence" value="ECO:0007669"/>
    <property type="project" value="InterPro"/>
</dbReference>
<dbReference type="InterPro" id="IPR029510">
    <property type="entry name" value="Ald_DH_CS_GLU"/>
</dbReference>
<evidence type="ECO:0000256" key="3">
    <source>
        <dbReference type="PROSITE-ProRule" id="PRU10007"/>
    </source>
</evidence>